<dbReference type="AlphaFoldDB" id="X5MHM0"/>
<evidence type="ECO:0000313" key="1">
    <source>
        <dbReference type="EMBL" id="CDO47040.1"/>
    </source>
</evidence>
<dbReference type="EMBL" id="HG969191">
    <property type="protein sequence ID" value="CDO47040.1"/>
    <property type="molecule type" value="Genomic_DNA"/>
</dbReference>
<gene>
    <name evidence="1" type="ORF">BM1374165_01037</name>
</gene>
<protein>
    <submittedName>
        <fullName evidence="1">Uncharacterized protein</fullName>
    </submittedName>
</protein>
<dbReference type="PATRIC" id="fig|38323.4.peg.1099"/>
<name>X5MHM0_BARHN</name>
<sequence length="32" mass="3605">MQFVNAQGMKNTLQGVWHEHYGLVHAPPMIIG</sequence>
<dbReference type="KEGG" id="bhs:BM1374165_01037"/>
<evidence type="ECO:0000313" key="2">
    <source>
        <dbReference type="Proteomes" id="UP000019801"/>
    </source>
</evidence>
<proteinExistence type="predicted"/>
<accession>X5MHM0</accession>
<dbReference type="Proteomes" id="UP000019801">
    <property type="component" value="Chromosome I"/>
</dbReference>
<reference evidence="2" key="1">
    <citation type="submission" date="2013-11" db="EMBL/GenBank/DDBJ databases">
        <title>Genome sequencing of Bartonella spp. isolated from human blood.</title>
        <authorList>
            <person name="Raoult D."/>
        </authorList>
    </citation>
    <scope>NUCLEOTIDE SEQUENCE</scope>
    <source>
        <strain evidence="2">BM1374165</strain>
    </source>
</reference>
<organism evidence="1 2">
    <name type="scientific">Bartonella henselae</name>
    <name type="common">Rochalimaea henselae</name>
    <dbReference type="NCBI Taxonomy" id="38323"/>
    <lineage>
        <taxon>Bacteria</taxon>
        <taxon>Pseudomonadati</taxon>
        <taxon>Pseudomonadota</taxon>
        <taxon>Alphaproteobacteria</taxon>
        <taxon>Hyphomicrobiales</taxon>
        <taxon>Bartonellaceae</taxon>
        <taxon>Bartonella</taxon>
    </lineage>
</organism>